<comment type="caution">
    <text evidence="12">The sequence shown here is derived from an EMBL/GenBank/DDBJ whole genome shotgun (WGS) entry which is preliminary data.</text>
</comment>
<dbReference type="InterPro" id="IPR001989">
    <property type="entry name" value="Radical_activat_CS"/>
</dbReference>
<dbReference type="EMBL" id="JAGGKC010000004">
    <property type="protein sequence ID" value="MBP1918214.1"/>
    <property type="molecule type" value="Genomic_DNA"/>
</dbReference>
<evidence type="ECO:0000256" key="6">
    <source>
        <dbReference type="ARBA" id="ARBA00023002"/>
    </source>
</evidence>
<dbReference type="InterPro" id="IPR040074">
    <property type="entry name" value="BssD/PflA/YjjW"/>
</dbReference>
<evidence type="ECO:0000256" key="8">
    <source>
        <dbReference type="ARBA" id="ARBA00023014"/>
    </source>
</evidence>
<evidence type="ECO:0000256" key="1">
    <source>
        <dbReference type="ARBA" id="ARBA00001966"/>
    </source>
</evidence>
<evidence type="ECO:0000259" key="11">
    <source>
        <dbReference type="PROSITE" id="PS51918"/>
    </source>
</evidence>
<dbReference type="InterPro" id="IPR013785">
    <property type="entry name" value="Aldolase_TIM"/>
</dbReference>
<proteinExistence type="inferred from homology"/>
<dbReference type="PANTHER" id="PTHR30352">
    <property type="entry name" value="PYRUVATE FORMATE-LYASE-ACTIVATING ENZYME"/>
    <property type="match status" value="1"/>
</dbReference>
<dbReference type="InterPro" id="IPR007197">
    <property type="entry name" value="rSAM"/>
</dbReference>
<keyword evidence="12" id="KW-0456">Lyase</keyword>
<evidence type="ECO:0000256" key="5">
    <source>
        <dbReference type="ARBA" id="ARBA00022723"/>
    </source>
</evidence>
<keyword evidence="8" id="KW-0411">Iron-sulfur</keyword>
<evidence type="ECO:0000313" key="12">
    <source>
        <dbReference type="EMBL" id="MBP1918214.1"/>
    </source>
</evidence>
<comment type="cofactor">
    <cofactor evidence="1">
        <name>[4Fe-4S] cluster</name>
        <dbReference type="ChEBI" id="CHEBI:49883"/>
    </cofactor>
</comment>
<keyword evidence="4" id="KW-0949">S-adenosyl-L-methionine</keyword>
<dbReference type="NCBIfam" id="TIGR04041">
    <property type="entry name" value="activase_YjjW"/>
    <property type="match status" value="1"/>
</dbReference>
<dbReference type="PROSITE" id="PS00198">
    <property type="entry name" value="4FE4S_FER_1"/>
    <property type="match status" value="1"/>
</dbReference>
<dbReference type="RefSeq" id="WP_209458457.1">
    <property type="nucleotide sequence ID" value="NZ_JAGGKC010000004.1"/>
</dbReference>
<feature type="domain" description="4Fe-4S ferredoxin-type" evidence="10">
    <location>
        <begin position="64"/>
        <end position="93"/>
    </location>
</feature>
<dbReference type="GO" id="GO:0016829">
    <property type="term" value="F:lyase activity"/>
    <property type="evidence" value="ECO:0007669"/>
    <property type="project" value="UniProtKB-KW"/>
</dbReference>
<evidence type="ECO:0000256" key="7">
    <source>
        <dbReference type="ARBA" id="ARBA00023004"/>
    </source>
</evidence>
<dbReference type="PIRSF" id="PIRSF000371">
    <property type="entry name" value="PFL_act_enz"/>
    <property type="match status" value="1"/>
</dbReference>
<dbReference type="PANTHER" id="PTHR30352:SF13">
    <property type="entry name" value="GLYCYL-RADICAL ENZYME ACTIVATING ENZYME YJJW-RELATED"/>
    <property type="match status" value="1"/>
</dbReference>
<dbReference type="Pfam" id="PF00037">
    <property type="entry name" value="Fer4"/>
    <property type="match status" value="2"/>
</dbReference>
<dbReference type="PROSITE" id="PS51918">
    <property type="entry name" value="RADICAL_SAM"/>
    <property type="match status" value="1"/>
</dbReference>
<keyword evidence="7" id="KW-0408">Iron</keyword>
<dbReference type="InterPro" id="IPR034457">
    <property type="entry name" value="Organic_radical-activating"/>
</dbReference>
<dbReference type="Proteomes" id="UP001519271">
    <property type="component" value="Unassembled WGS sequence"/>
</dbReference>
<protein>
    <submittedName>
        <fullName evidence="12">Pyruvate formate lyase activating enzyme</fullName>
        <ecNumber evidence="12">1.97.1.4</ecNumber>
    </submittedName>
</protein>
<dbReference type="Pfam" id="PF04055">
    <property type="entry name" value="Radical_SAM"/>
    <property type="match status" value="1"/>
</dbReference>
<dbReference type="SFLD" id="SFLDG01066">
    <property type="entry name" value="organic_radical-activating_enz"/>
    <property type="match status" value="1"/>
</dbReference>
<name>A0ABS4G0Z8_9CLOT</name>
<comment type="similarity">
    <text evidence="2">Belongs to the organic radical-activating enzymes family.</text>
</comment>
<keyword evidence="6 12" id="KW-0560">Oxidoreductase</keyword>
<evidence type="ECO:0000256" key="4">
    <source>
        <dbReference type="ARBA" id="ARBA00022691"/>
    </source>
</evidence>
<dbReference type="SFLD" id="SFLDG01118">
    <property type="entry name" value="activating_enzymes__group_2"/>
    <property type="match status" value="1"/>
</dbReference>
<sequence>MKAPVNHIIDSSFIDGPGNRTVIFFQGCNFNCKYCHNPETINLCIHCGQCVPGCPEGALELVDGKVEWDEKKCVDCGACYKNCPYSATPRVKESTVEEVMERLKGNMPFIRGITVSGGECSLQRDFIVELFREAKKLGLGTLMDSNGGLPIAFDKELMEVTDGVMLDIKGTDKGFHLELTGRSNDIVLNNAVELARLRKLTEIRTVVLSDNPCSRQTVVNAGNILEPFLKDSKVTYRLIKFRPIGVRGEAEHWMMPSQGQMEELKSLVEDKGFDKVIIT</sequence>
<keyword evidence="12" id="KW-0670">Pyruvate</keyword>
<evidence type="ECO:0000313" key="13">
    <source>
        <dbReference type="Proteomes" id="UP001519271"/>
    </source>
</evidence>
<dbReference type="PROSITE" id="PS51379">
    <property type="entry name" value="4FE4S_FER_2"/>
    <property type="match status" value="2"/>
</dbReference>
<dbReference type="SFLD" id="SFLDF00392">
    <property type="entry name" value="YjjI_activase"/>
    <property type="match status" value="1"/>
</dbReference>
<dbReference type="SFLD" id="SFLDS00029">
    <property type="entry name" value="Radical_SAM"/>
    <property type="match status" value="1"/>
</dbReference>
<dbReference type="SUPFAM" id="SSF54862">
    <property type="entry name" value="4Fe-4S ferredoxins"/>
    <property type="match status" value="1"/>
</dbReference>
<dbReference type="GO" id="GO:0043365">
    <property type="term" value="F:[formate-C-acetyltransferase]-activating enzyme activity"/>
    <property type="evidence" value="ECO:0007669"/>
    <property type="project" value="UniProtKB-EC"/>
</dbReference>
<evidence type="ECO:0000256" key="9">
    <source>
        <dbReference type="ARBA" id="ARBA00047365"/>
    </source>
</evidence>
<accession>A0ABS4G0Z8</accession>
<gene>
    <name evidence="12" type="ORF">J2Z34_000686</name>
</gene>
<comment type="catalytic activity">
    <reaction evidence="9">
        <text>glycyl-[protein] + reduced [flavodoxin] + S-adenosyl-L-methionine = glycin-2-yl radical-[protein] + semiquinone [flavodoxin] + 5'-deoxyadenosine + L-methionine + H(+)</text>
        <dbReference type="Rhea" id="RHEA:61976"/>
        <dbReference type="Rhea" id="RHEA-COMP:10622"/>
        <dbReference type="Rhea" id="RHEA-COMP:14480"/>
        <dbReference type="Rhea" id="RHEA-COMP:15993"/>
        <dbReference type="Rhea" id="RHEA-COMP:15994"/>
        <dbReference type="ChEBI" id="CHEBI:15378"/>
        <dbReference type="ChEBI" id="CHEBI:17319"/>
        <dbReference type="ChEBI" id="CHEBI:29947"/>
        <dbReference type="ChEBI" id="CHEBI:32722"/>
        <dbReference type="ChEBI" id="CHEBI:57618"/>
        <dbReference type="ChEBI" id="CHEBI:57844"/>
        <dbReference type="ChEBI" id="CHEBI:59789"/>
        <dbReference type="ChEBI" id="CHEBI:140311"/>
    </reaction>
</comment>
<dbReference type="InterPro" id="IPR017896">
    <property type="entry name" value="4Fe4S_Fe-S-bd"/>
</dbReference>
<keyword evidence="5" id="KW-0479">Metal-binding</keyword>
<dbReference type="EC" id="1.97.1.4" evidence="12"/>
<dbReference type="Gene3D" id="3.30.70.20">
    <property type="match status" value="1"/>
</dbReference>
<evidence type="ECO:0000259" key="10">
    <source>
        <dbReference type="PROSITE" id="PS51379"/>
    </source>
</evidence>
<dbReference type="Gene3D" id="3.20.20.70">
    <property type="entry name" value="Aldolase class I"/>
    <property type="match status" value="1"/>
</dbReference>
<organism evidence="12 13">
    <name type="scientific">Youngiibacter multivorans</name>
    <dbReference type="NCBI Taxonomy" id="937251"/>
    <lineage>
        <taxon>Bacteria</taxon>
        <taxon>Bacillati</taxon>
        <taxon>Bacillota</taxon>
        <taxon>Clostridia</taxon>
        <taxon>Eubacteriales</taxon>
        <taxon>Clostridiaceae</taxon>
        <taxon>Youngiibacter</taxon>
    </lineage>
</organism>
<dbReference type="PROSITE" id="PS01087">
    <property type="entry name" value="RADICAL_ACTIVATING"/>
    <property type="match status" value="1"/>
</dbReference>
<keyword evidence="3" id="KW-0004">4Fe-4S</keyword>
<dbReference type="InterPro" id="IPR017900">
    <property type="entry name" value="4Fe4S_Fe_S_CS"/>
</dbReference>
<dbReference type="InterPro" id="IPR023912">
    <property type="entry name" value="YjjW_bact"/>
</dbReference>
<feature type="domain" description="Radical SAM core" evidence="11">
    <location>
        <begin position="14"/>
        <end position="274"/>
    </location>
</feature>
<evidence type="ECO:0000256" key="2">
    <source>
        <dbReference type="ARBA" id="ARBA00009777"/>
    </source>
</evidence>
<dbReference type="CDD" id="cd01335">
    <property type="entry name" value="Radical_SAM"/>
    <property type="match status" value="1"/>
</dbReference>
<reference evidence="12 13" key="1">
    <citation type="submission" date="2021-03" db="EMBL/GenBank/DDBJ databases">
        <title>Genomic Encyclopedia of Type Strains, Phase IV (KMG-IV): sequencing the most valuable type-strain genomes for metagenomic binning, comparative biology and taxonomic classification.</title>
        <authorList>
            <person name="Goeker M."/>
        </authorList>
    </citation>
    <scope>NUCLEOTIDE SEQUENCE [LARGE SCALE GENOMIC DNA]</scope>
    <source>
        <strain evidence="12 13">DSM 6139</strain>
    </source>
</reference>
<feature type="domain" description="4Fe-4S ferredoxin-type" evidence="10">
    <location>
        <begin position="32"/>
        <end position="63"/>
    </location>
</feature>
<evidence type="ECO:0000256" key="3">
    <source>
        <dbReference type="ARBA" id="ARBA00022485"/>
    </source>
</evidence>
<keyword evidence="13" id="KW-1185">Reference proteome</keyword>
<dbReference type="InterPro" id="IPR012839">
    <property type="entry name" value="Organic_radical_activase"/>
</dbReference>